<evidence type="ECO:0000313" key="4">
    <source>
        <dbReference type="Proteomes" id="UP000886723"/>
    </source>
</evidence>
<evidence type="ECO:0000313" key="3">
    <source>
        <dbReference type="EMBL" id="HIV11691.1"/>
    </source>
</evidence>
<keyword evidence="3" id="KW-0121">Carboxypeptidase</keyword>
<reference evidence="3" key="1">
    <citation type="submission" date="2020-10" db="EMBL/GenBank/DDBJ databases">
        <authorList>
            <person name="Gilroy R."/>
        </authorList>
    </citation>
    <scope>NUCLEOTIDE SEQUENCE</scope>
    <source>
        <strain evidence="3">ChiBcec2-4451</strain>
    </source>
</reference>
<dbReference type="InterPro" id="IPR009045">
    <property type="entry name" value="Zn_M74/Hedgehog-like"/>
</dbReference>
<dbReference type="Gene3D" id="3.30.1380.10">
    <property type="match status" value="1"/>
</dbReference>
<protein>
    <submittedName>
        <fullName evidence="3">D-alanyl-D-alanine carboxypeptidase family protein</fullName>
    </submittedName>
</protein>
<organism evidence="3 4">
    <name type="scientific">Candidatus Pullilachnospira stercoravium</name>
    <dbReference type="NCBI Taxonomy" id="2840913"/>
    <lineage>
        <taxon>Bacteria</taxon>
        <taxon>Bacillati</taxon>
        <taxon>Bacillota</taxon>
        <taxon>Clostridia</taxon>
        <taxon>Lachnospirales</taxon>
        <taxon>Lachnospiraceae</taxon>
        <taxon>Lachnospiraceae incertae sedis</taxon>
        <taxon>Candidatus Pullilachnospira</taxon>
    </lineage>
</organism>
<comment type="caution">
    <text evidence="3">The sequence shown here is derived from an EMBL/GenBank/DDBJ whole genome shotgun (WGS) entry which is preliminary data.</text>
</comment>
<dbReference type="Pfam" id="PF02557">
    <property type="entry name" value="VanY"/>
    <property type="match status" value="1"/>
</dbReference>
<keyword evidence="3" id="KW-0645">Protease</keyword>
<dbReference type="InterPro" id="IPR003709">
    <property type="entry name" value="VanY-like_core_dom"/>
</dbReference>
<keyword evidence="3" id="KW-0378">Hydrolase</keyword>
<gene>
    <name evidence="3" type="ORF">IAA63_00940</name>
</gene>
<dbReference type="GO" id="GO:0004180">
    <property type="term" value="F:carboxypeptidase activity"/>
    <property type="evidence" value="ECO:0007669"/>
    <property type="project" value="UniProtKB-KW"/>
</dbReference>
<reference evidence="3" key="2">
    <citation type="journal article" date="2021" name="PeerJ">
        <title>Extensive microbial diversity within the chicken gut microbiome revealed by metagenomics and culture.</title>
        <authorList>
            <person name="Gilroy R."/>
            <person name="Ravi A."/>
            <person name="Getino M."/>
            <person name="Pursley I."/>
            <person name="Horton D.L."/>
            <person name="Alikhan N.F."/>
            <person name="Baker D."/>
            <person name="Gharbi K."/>
            <person name="Hall N."/>
            <person name="Watson M."/>
            <person name="Adriaenssens E.M."/>
            <person name="Foster-Nyarko E."/>
            <person name="Jarju S."/>
            <person name="Secka A."/>
            <person name="Antonio M."/>
            <person name="Oren A."/>
            <person name="Chaudhuri R.R."/>
            <person name="La Ragione R."/>
            <person name="Hildebrand F."/>
            <person name="Pallen M.J."/>
        </authorList>
    </citation>
    <scope>NUCLEOTIDE SEQUENCE</scope>
    <source>
        <strain evidence="3">ChiBcec2-4451</strain>
    </source>
</reference>
<dbReference type="InterPro" id="IPR052179">
    <property type="entry name" value="DD-CPase-like"/>
</dbReference>
<feature type="domain" description="D-alanyl-D-alanine carboxypeptidase-like core" evidence="2">
    <location>
        <begin position="38"/>
        <end position="164"/>
    </location>
</feature>
<dbReference type="PANTHER" id="PTHR34385:SF1">
    <property type="entry name" value="PEPTIDOGLYCAN L-ALANYL-D-GLUTAMATE ENDOPEPTIDASE CWLK"/>
    <property type="match status" value="1"/>
</dbReference>
<proteinExistence type="predicted"/>
<dbReference type="GO" id="GO:0006508">
    <property type="term" value="P:proteolysis"/>
    <property type="evidence" value="ECO:0007669"/>
    <property type="project" value="InterPro"/>
</dbReference>
<dbReference type="EMBL" id="DVON01000023">
    <property type="protein sequence ID" value="HIV11691.1"/>
    <property type="molecule type" value="Genomic_DNA"/>
</dbReference>
<dbReference type="Proteomes" id="UP000886723">
    <property type="component" value="Unassembled WGS sequence"/>
</dbReference>
<feature type="region of interest" description="Disordered" evidence="1">
    <location>
        <begin position="192"/>
        <end position="212"/>
    </location>
</feature>
<evidence type="ECO:0000256" key="1">
    <source>
        <dbReference type="SAM" id="MobiDB-lite"/>
    </source>
</evidence>
<name>A0A9D1NSZ8_9FIRM</name>
<accession>A0A9D1NSZ8</accession>
<dbReference type="AlphaFoldDB" id="A0A9D1NSZ8"/>
<sequence>MNPPSFYLQLVNPKHPVLWRPSENQLCAFHPGFPHVLLESCAARSLAALLEELDAFGEIVPVSGYRPRAMQQEIWDDTVQKQGLDYARQYVAIPGCSEHETGLAIDLAANRPEIDFICPEFPWDGIFGKFRRMAPEYGWILRYPAGKEEITRISSEPWHFRYVGTPHARILSDRGLVLEEYLAGDPGLPLWNGPQPGKISGRETQPAAGRQP</sequence>
<evidence type="ECO:0000259" key="2">
    <source>
        <dbReference type="Pfam" id="PF02557"/>
    </source>
</evidence>
<dbReference type="SUPFAM" id="SSF55166">
    <property type="entry name" value="Hedgehog/DD-peptidase"/>
    <property type="match status" value="1"/>
</dbReference>
<dbReference type="PANTHER" id="PTHR34385">
    <property type="entry name" value="D-ALANYL-D-ALANINE CARBOXYPEPTIDASE"/>
    <property type="match status" value="1"/>
</dbReference>